<dbReference type="AlphaFoldDB" id="K1XYD1"/>
<evidence type="ECO:0000259" key="1">
    <source>
        <dbReference type="Pfam" id="PF12705"/>
    </source>
</evidence>
<accession>K1XYD1</accession>
<protein>
    <recommendedName>
        <fullName evidence="1">PD-(D/E)XK endonuclease-like domain-containing protein</fullName>
    </recommendedName>
</protein>
<dbReference type="InterPro" id="IPR011604">
    <property type="entry name" value="PDDEXK-like_dom_sf"/>
</dbReference>
<evidence type="ECO:0000313" key="2">
    <source>
        <dbReference type="EMBL" id="EKD25373.1"/>
    </source>
</evidence>
<proteinExistence type="predicted"/>
<dbReference type="Pfam" id="PF12705">
    <property type="entry name" value="PDDEXK_1"/>
    <property type="match status" value="1"/>
</dbReference>
<dbReference type="Gene3D" id="3.90.320.10">
    <property type="match status" value="1"/>
</dbReference>
<feature type="domain" description="PD-(D/E)XK endonuclease-like" evidence="1">
    <location>
        <begin position="10"/>
        <end position="323"/>
    </location>
</feature>
<gene>
    <name evidence="2" type="ORF">ACD_80C00078G0007</name>
</gene>
<reference evidence="2" key="1">
    <citation type="journal article" date="2012" name="Science">
        <title>Fermentation, hydrogen, and sulfur metabolism in multiple uncultivated bacterial phyla.</title>
        <authorList>
            <person name="Wrighton K.C."/>
            <person name="Thomas B.C."/>
            <person name="Sharon I."/>
            <person name="Miller C.S."/>
            <person name="Castelle C.J."/>
            <person name="VerBerkmoes N.C."/>
            <person name="Wilkins M.J."/>
            <person name="Hettich R.L."/>
            <person name="Lipton M.S."/>
            <person name="Williams K.H."/>
            <person name="Long P.E."/>
            <person name="Banfield J.F."/>
        </authorList>
    </citation>
    <scope>NUCLEOTIDE SEQUENCE [LARGE SCALE GENOMIC DNA]</scope>
</reference>
<dbReference type="EMBL" id="AMFJ01036085">
    <property type="protein sequence ID" value="EKD25373.1"/>
    <property type="molecule type" value="Genomic_DNA"/>
</dbReference>
<dbReference type="InterPro" id="IPR038726">
    <property type="entry name" value="PDDEXK_AddAB-type"/>
</dbReference>
<name>K1XYD1_9BACT</name>
<sequence>MANNYNHTLTWSTTRITVLEYCNKKYYLNYYPHALRGINQDIWLTALLLKNLKSTDMRVGEKTHHLLSDYLRALKKWELDAEAIQKIKDRVVDEMKTEFALSKARDYTSYDREHKFGLSEHYYGENIDHKLEESIQKVLNNLNVFMESDRNEKVQHYFKNTKSVYVESPREKDFEGMKLNLSSLPTLKQVNVMAAPDFGVVFSDNKYLILDRKTGQEKMDTDGVSEQLKIYALKLILKSNINIENADIEVYEIYLPSLHQVGGKIEKADIDGIIKKLEEDVEFQKQFLVDSDIIKNQPLTPSHFPRTKSEKKCAICTFRYVCEKLKAFE</sequence>
<comment type="caution">
    <text evidence="2">The sequence shown here is derived from an EMBL/GenBank/DDBJ whole genome shotgun (WGS) entry which is preliminary data.</text>
</comment>
<organism evidence="2">
    <name type="scientific">uncultured bacterium</name>
    <name type="common">gcode 4</name>
    <dbReference type="NCBI Taxonomy" id="1234023"/>
    <lineage>
        <taxon>Bacteria</taxon>
        <taxon>environmental samples</taxon>
    </lineage>
</organism>